<evidence type="ECO:0000256" key="7">
    <source>
        <dbReference type="ARBA" id="ARBA00023125"/>
    </source>
</evidence>
<dbReference type="InterPro" id="IPR023211">
    <property type="entry name" value="DNA_pol_palm_dom_sf"/>
</dbReference>
<dbReference type="GO" id="GO:0003677">
    <property type="term" value="F:DNA binding"/>
    <property type="evidence" value="ECO:0007669"/>
    <property type="project" value="UniProtKB-KW"/>
</dbReference>
<dbReference type="InterPro" id="IPR006172">
    <property type="entry name" value="DNA-dir_DNA_pol_B"/>
</dbReference>
<dbReference type="PANTHER" id="PTHR33568:SF3">
    <property type="entry name" value="DNA-DIRECTED DNA POLYMERASE"/>
    <property type="match status" value="1"/>
</dbReference>
<dbReference type="SUPFAM" id="SSF56672">
    <property type="entry name" value="DNA/RNA polymerases"/>
    <property type="match status" value="1"/>
</dbReference>
<dbReference type="PANTHER" id="PTHR33568">
    <property type="entry name" value="DNA POLYMERASE"/>
    <property type="match status" value="1"/>
</dbReference>
<evidence type="ECO:0000256" key="3">
    <source>
        <dbReference type="ARBA" id="ARBA00022679"/>
    </source>
</evidence>
<keyword evidence="3" id="KW-0808">Transferase</keyword>
<organism evidence="11 12">
    <name type="scientific">Exaiptasia diaphana</name>
    <name type="common">Tropical sea anemone</name>
    <name type="synonym">Aiptasia pulchella</name>
    <dbReference type="NCBI Taxonomy" id="2652724"/>
    <lineage>
        <taxon>Eukaryota</taxon>
        <taxon>Metazoa</taxon>
        <taxon>Cnidaria</taxon>
        <taxon>Anthozoa</taxon>
        <taxon>Hexacorallia</taxon>
        <taxon>Actiniaria</taxon>
        <taxon>Aiptasiidae</taxon>
        <taxon>Exaiptasia</taxon>
    </lineage>
</organism>
<dbReference type="PROSITE" id="PS00028">
    <property type="entry name" value="ZINC_FINGER_C2H2_1"/>
    <property type="match status" value="1"/>
</dbReference>
<dbReference type="GO" id="GO:0003887">
    <property type="term" value="F:DNA-directed DNA polymerase activity"/>
    <property type="evidence" value="ECO:0007669"/>
    <property type="project" value="UniProtKB-KW"/>
</dbReference>
<keyword evidence="5" id="KW-0235">DNA replication</keyword>
<dbReference type="Pfam" id="PF03175">
    <property type="entry name" value="DNA_pol_B_2"/>
    <property type="match status" value="1"/>
</dbReference>
<dbReference type="InterPro" id="IPR013087">
    <property type="entry name" value="Znf_C2H2_type"/>
</dbReference>
<feature type="region of interest" description="Disordered" evidence="9">
    <location>
        <begin position="799"/>
        <end position="818"/>
    </location>
</feature>
<evidence type="ECO:0000256" key="4">
    <source>
        <dbReference type="ARBA" id="ARBA00022695"/>
    </source>
</evidence>
<evidence type="ECO:0000256" key="9">
    <source>
        <dbReference type="SAM" id="MobiDB-lite"/>
    </source>
</evidence>
<dbReference type="EnsemblMetazoa" id="XM_021052471.2">
    <property type="protein sequence ID" value="XP_020908130.2"/>
    <property type="gene ID" value="LOC110246155"/>
</dbReference>
<evidence type="ECO:0000256" key="2">
    <source>
        <dbReference type="ARBA" id="ARBA00012417"/>
    </source>
</evidence>
<dbReference type="OMA" id="YSTCERY"/>
<keyword evidence="4" id="KW-0548">Nucleotidyltransferase</keyword>
<dbReference type="GO" id="GO:0006260">
    <property type="term" value="P:DNA replication"/>
    <property type="evidence" value="ECO:0007669"/>
    <property type="project" value="UniProtKB-KW"/>
</dbReference>
<evidence type="ECO:0000256" key="5">
    <source>
        <dbReference type="ARBA" id="ARBA00022705"/>
    </source>
</evidence>
<accession>A0A913XQM2</accession>
<feature type="domain" description="C2H2-type" evidence="10">
    <location>
        <begin position="53"/>
        <end position="75"/>
    </location>
</feature>
<dbReference type="InterPro" id="IPR043502">
    <property type="entry name" value="DNA/RNA_pol_sf"/>
</dbReference>
<evidence type="ECO:0000313" key="11">
    <source>
        <dbReference type="EnsemblMetazoa" id="XP_020908130.2"/>
    </source>
</evidence>
<name>A0A913XQM2_EXADI</name>
<dbReference type="KEGG" id="epa:110246155"/>
<proteinExistence type="inferred from homology"/>
<reference evidence="11" key="1">
    <citation type="submission" date="2022-11" db="UniProtKB">
        <authorList>
            <consortium name="EnsemblMetazoa"/>
        </authorList>
    </citation>
    <scope>IDENTIFICATION</scope>
</reference>
<dbReference type="Gene3D" id="3.90.1600.10">
    <property type="entry name" value="Palm domain of DNA polymerase"/>
    <property type="match status" value="1"/>
</dbReference>
<sequence length="818" mass="94790">MTGFLGRSYYCFKCDVGYCHKTRHKCHPICRCCYFDKDQCVPDEEEVKTWTTCDRCHRVFKGERCYANHLQALPHRDKKHTLVYSTCERYQKCPSCAKVIDVLNKKKNAFRQPDQRNLDDHVCGEVYCPYCKKTGPKHWCYVQPVTDQKCGECGEWKELEYYCEKDVELLKRGVLEARRIFLETAGFDPFHECITLASSCMRAYRRNFMPKDSIGIVPREGYRGLVQQSRKAKRWLYWLQVRDRDLRLQSCLSPQGEKVVMGAPVDGYDAPTQTVYQFHGCYFHGCPVCFPGHLAFPESNGDRGEFSQKFYHTQRRTTVLRSAGYRVVEMWEHTWDALDPPPTIPDWVSYSDPLEPRDGLFGGRTNALQLYYEAQDDETIHYVDFTSLYPSVMRQGGAYPVGHPEIVLRSVDFSLLNVEDYYGLNKVKVLPPRDLYLPVLPIHLNGKLMFVLCRTCAEKLNQTSKCRHNSKERALVGVWTTPELKKALQLGYKILDVYEIWHYPQTSTTLFGKYVQTYLQLKQEASGWPSWCKTPEDRQCYLDDYEAHEGIRLREDHIRVNPGLRALAKLFLNSLWGKFGQNPFLPSTEYVDSPKRFAELMFGGQVDVKHLLLITDNLVQLQYDKKDEFIRSSPFASVVHADFVTSFARLRLYDMLERVQERALYFDTDSLIYVTRSGDTPLPLGDYLGDLTSELSPGDSIQTFVSTGPKSYGYRTRQGHTDIKCKGIPLNLTSSEKVNFESMVSLVHGVETEICVTLPHHIRRDPLRRQLKTVELEKVFQVVYDKRIRRGMKTVPYGYIEDPPRPQSHKNASYGAHL</sequence>
<dbReference type="PRINTS" id="PR00106">
    <property type="entry name" value="DNAPOLB"/>
</dbReference>
<dbReference type="AlphaFoldDB" id="A0A913XQM2"/>
<dbReference type="OrthoDB" id="6625164at2759"/>
<dbReference type="InterPro" id="IPR004868">
    <property type="entry name" value="DNA-dir_DNA_pol_B_mt/vir"/>
</dbReference>
<protein>
    <recommendedName>
        <fullName evidence="2">DNA-directed DNA polymerase</fullName>
        <ecNumber evidence="2">2.7.7.7</ecNumber>
    </recommendedName>
</protein>
<keyword evidence="7" id="KW-0238">DNA-binding</keyword>
<comment type="catalytic activity">
    <reaction evidence="8">
        <text>DNA(n) + a 2'-deoxyribonucleoside 5'-triphosphate = DNA(n+1) + diphosphate</text>
        <dbReference type="Rhea" id="RHEA:22508"/>
        <dbReference type="Rhea" id="RHEA-COMP:17339"/>
        <dbReference type="Rhea" id="RHEA-COMP:17340"/>
        <dbReference type="ChEBI" id="CHEBI:33019"/>
        <dbReference type="ChEBI" id="CHEBI:61560"/>
        <dbReference type="ChEBI" id="CHEBI:173112"/>
        <dbReference type="EC" id="2.7.7.7"/>
    </reaction>
</comment>
<dbReference type="Gene3D" id="3.40.960.10">
    <property type="entry name" value="VSR Endonuclease"/>
    <property type="match status" value="1"/>
</dbReference>
<evidence type="ECO:0000256" key="8">
    <source>
        <dbReference type="ARBA" id="ARBA00049244"/>
    </source>
</evidence>
<dbReference type="Gene3D" id="1.10.287.690">
    <property type="entry name" value="Helix hairpin bin"/>
    <property type="match status" value="1"/>
</dbReference>
<evidence type="ECO:0000256" key="1">
    <source>
        <dbReference type="ARBA" id="ARBA00005755"/>
    </source>
</evidence>
<keyword evidence="6" id="KW-0239">DNA-directed DNA polymerase</keyword>
<dbReference type="GeneID" id="110246155"/>
<keyword evidence="12" id="KW-1185">Reference proteome</keyword>
<evidence type="ECO:0000313" key="12">
    <source>
        <dbReference type="Proteomes" id="UP000887567"/>
    </source>
</evidence>
<dbReference type="EC" id="2.7.7.7" evidence="2"/>
<evidence type="ECO:0000259" key="10">
    <source>
        <dbReference type="PROSITE" id="PS00028"/>
    </source>
</evidence>
<dbReference type="RefSeq" id="XP_020908130.2">
    <property type="nucleotide sequence ID" value="XM_021052471.2"/>
</dbReference>
<dbReference type="Proteomes" id="UP000887567">
    <property type="component" value="Unplaced"/>
</dbReference>
<evidence type="ECO:0000256" key="6">
    <source>
        <dbReference type="ARBA" id="ARBA00022932"/>
    </source>
</evidence>
<comment type="similarity">
    <text evidence="1">Belongs to the DNA polymerase type-B family.</text>
</comment>
<dbReference type="GO" id="GO:0000166">
    <property type="term" value="F:nucleotide binding"/>
    <property type="evidence" value="ECO:0007669"/>
    <property type="project" value="InterPro"/>
</dbReference>